<keyword evidence="3" id="KW-1185">Reference proteome</keyword>
<feature type="compositionally biased region" description="Low complexity" evidence="1">
    <location>
        <begin position="17"/>
        <end position="29"/>
    </location>
</feature>
<dbReference type="Proteomes" id="UP001604277">
    <property type="component" value="Unassembled WGS sequence"/>
</dbReference>
<organism evidence="2 3">
    <name type="scientific">Forsythia ovata</name>
    <dbReference type="NCBI Taxonomy" id="205694"/>
    <lineage>
        <taxon>Eukaryota</taxon>
        <taxon>Viridiplantae</taxon>
        <taxon>Streptophyta</taxon>
        <taxon>Embryophyta</taxon>
        <taxon>Tracheophyta</taxon>
        <taxon>Spermatophyta</taxon>
        <taxon>Magnoliopsida</taxon>
        <taxon>eudicotyledons</taxon>
        <taxon>Gunneridae</taxon>
        <taxon>Pentapetalae</taxon>
        <taxon>asterids</taxon>
        <taxon>lamiids</taxon>
        <taxon>Lamiales</taxon>
        <taxon>Oleaceae</taxon>
        <taxon>Forsythieae</taxon>
        <taxon>Forsythia</taxon>
    </lineage>
</organism>
<feature type="region of interest" description="Disordered" evidence="1">
    <location>
        <begin position="64"/>
        <end position="98"/>
    </location>
</feature>
<feature type="compositionally biased region" description="Polar residues" evidence="1">
    <location>
        <begin position="68"/>
        <end position="85"/>
    </location>
</feature>
<evidence type="ECO:0000313" key="3">
    <source>
        <dbReference type="Proteomes" id="UP001604277"/>
    </source>
</evidence>
<sequence length="123" mass="14302">MGPRNQGYKTEVKEVTHTMSKTKSKVSTSQPRSKFCRIHWSNNHDTEECPDVRATIDKMVENRYRPTGRSQMGQPSQPRQTSYTYNRGRGRGMRDGGYRLVPCVPQQNRVLHGFRTEYSMYLA</sequence>
<evidence type="ECO:0000313" key="2">
    <source>
        <dbReference type="EMBL" id="KAL2494289.1"/>
    </source>
</evidence>
<gene>
    <name evidence="2" type="ORF">Fot_38046</name>
</gene>
<comment type="caution">
    <text evidence="2">The sequence shown here is derived from an EMBL/GenBank/DDBJ whole genome shotgun (WGS) entry which is preliminary data.</text>
</comment>
<proteinExistence type="predicted"/>
<reference evidence="3" key="1">
    <citation type="submission" date="2024-07" db="EMBL/GenBank/DDBJ databases">
        <title>Two chromosome-level genome assemblies of Korean endemic species Abeliophyllum distichum and Forsythia ovata (Oleaceae).</title>
        <authorList>
            <person name="Jang H."/>
        </authorList>
    </citation>
    <scope>NUCLEOTIDE SEQUENCE [LARGE SCALE GENOMIC DNA]</scope>
</reference>
<name>A0ABD1S4Q6_9LAMI</name>
<dbReference type="EMBL" id="JBFOLJ010000011">
    <property type="protein sequence ID" value="KAL2494289.1"/>
    <property type="molecule type" value="Genomic_DNA"/>
</dbReference>
<dbReference type="AlphaFoldDB" id="A0ABD1S4Q6"/>
<evidence type="ECO:0000256" key="1">
    <source>
        <dbReference type="SAM" id="MobiDB-lite"/>
    </source>
</evidence>
<accession>A0ABD1S4Q6</accession>
<protein>
    <submittedName>
        <fullName evidence="2">Uncharacterized protein</fullName>
    </submittedName>
</protein>
<feature type="region of interest" description="Disordered" evidence="1">
    <location>
        <begin position="1"/>
        <end position="33"/>
    </location>
</feature>